<organism evidence="1 2">
    <name type="scientific">Citrobacter amalonaticus</name>
    <dbReference type="NCBI Taxonomy" id="35703"/>
    <lineage>
        <taxon>Bacteria</taxon>
        <taxon>Pseudomonadati</taxon>
        <taxon>Pseudomonadota</taxon>
        <taxon>Gammaproteobacteria</taxon>
        <taxon>Enterobacterales</taxon>
        <taxon>Enterobacteriaceae</taxon>
        <taxon>Citrobacter</taxon>
    </lineage>
</organism>
<sequence>MIIINFIYPEHENLPEINHYIAYFSMCNIVCFRNATSLPKTIENVVTYVEWHIMGTHFYNKPRFLNQVSGKNYLIHEYASLSTGEYKFIKLIKDIIKRYCSHRPDYQLFLNKYIQSKMSLSGIPGELRDMGVSQEFIQSRNQTLDEKVKIYDFAYVGSMAAERKIENFLDSNVMRQKKILLIGMPPEYLVKRYKECDNIEFIGRVEQNEIPKLLTKAKVCVNYVPDVYPYNRQTSTKLIEYFTLGKDVISNRYKWVMHFVHDNSLEYESIDNEFIYIRNNGNYIASEWSSIIDRLTITRKLKNNEPL</sequence>
<dbReference type="EMBL" id="RCYA01000001">
    <property type="protein sequence ID" value="RYT46676.1"/>
    <property type="molecule type" value="Genomic_DNA"/>
</dbReference>
<dbReference type="SUPFAM" id="SSF53756">
    <property type="entry name" value="UDP-Glycosyltransferase/glycogen phosphorylase"/>
    <property type="match status" value="1"/>
</dbReference>
<evidence type="ECO:0000313" key="2">
    <source>
        <dbReference type="Proteomes" id="UP000292985"/>
    </source>
</evidence>
<evidence type="ECO:0000313" key="1">
    <source>
        <dbReference type="EMBL" id="RYT46676.1"/>
    </source>
</evidence>
<protein>
    <submittedName>
        <fullName evidence="1">Glycosyltransferase</fullName>
    </submittedName>
</protein>
<dbReference type="Gene3D" id="3.40.50.2000">
    <property type="entry name" value="Glycogen Phosphorylase B"/>
    <property type="match status" value="1"/>
</dbReference>
<proteinExistence type="predicted"/>
<dbReference type="RefSeq" id="WP_130097238.1">
    <property type="nucleotide sequence ID" value="NZ_JBCLUA010000001.1"/>
</dbReference>
<accession>A0ABY0I113</accession>
<name>A0ABY0I113_CITAM</name>
<comment type="caution">
    <text evidence="1">The sequence shown here is derived from an EMBL/GenBank/DDBJ whole genome shotgun (WGS) entry which is preliminary data.</text>
</comment>
<dbReference type="Proteomes" id="UP000292985">
    <property type="component" value="Unassembled WGS sequence"/>
</dbReference>
<keyword evidence="2" id="KW-1185">Reference proteome</keyword>
<gene>
    <name evidence="1" type="ORF">EAJ18_03175</name>
</gene>
<reference evidence="1 2" key="1">
    <citation type="journal article" date="2019" name="Science, e1252229">
        <title>Invertible promoters mediate bacterial phase variation, antibiotic resistance, and host adaptation in the gut.</title>
        <authorList>
            <person name="Jiang X."/>
            <person name="Hall A.B."/>
            <person name="Arthur T.D."/>
            <person name="Plichta D.R."/>
            <person name="Covington C.T."/>
            <person name="Poyet M."/>
            <person name="Crothers J."/>
            <person name="Moses P.L."/>
            <person name="Tolonen A.C."/>
            <person name="Vlamakis H."/>
            <person name="Alm E.J."/>
            <person name="Xavier R.J."/>
        </authorList>
    </citation>
    <scope>NUCLEOTIDE SEQUENCE [LARGE SCALE GENOMIC DNA]</scope>
    <source>
        <strain evidence="2">ca_0067</strain>
    </source>
</reference>